<feature type="compositionally biased region" description="Pro residues" evidence="1">
    <location>
        <begin position="213"/>
        <end position="234"/>
    </location>
</feature>
<evidence type="ECO:0000313" key="3">
    <source>
        <dbReference type="Proteomes" id="UP000226431"/>
    </source>
</evidence>
<name>A0A2C5XPY6_9HYPO</name>
<gene>
    <name evidence="2" type="ORF">CDD80_227</name>
</gene>
<sequence>MASPAVPRQVPPGPPPAETPEQRTARQVPFPWILPSIPHCVPMPMGRCPPPQWERPPSAPPIHPSIHVAHSPIHIHSPIHSPIHPVQSPSFFSSSLPNFSPSPCSVVRAVPTYEYLLPAYLPTTYHLPPTTHHLLATTYLPAFVPIILYIPTYSPESLAISEAPPPSCSSLSPSRVSPSPCTRLRLPCRTTTTLHLPLDRSLFLTASPASPAPLAPPPLPAPPPLAPPPPPRSPPRYLTHSLSIRSLPTPRRLDAPPRLPPPPSSPPSSPSTSAAARLRPQDHHYNTTTIRGKRLGTSHSRQTVLKPSRLLSARCSQRFYSCKRLTYRHTYIDARRALAAMSLLLYLGCRPYAAPSSPALLALRQVCLPRRPR</sequence>
<dbReference type="AlphaFoldDB" id="A0A2C5XPY6"/>
<keyword evidence="3" id="KW-1185">Reference proteome</keyword>
<proteinExistence type="predicted"/>
<dbReference type="EMBL" id="NJES01000105">
    <property type="protein sequence ID" value="PHH77759.1"/>
    <property type="molecule type" value="Genomic_DNA"/>
</dbReference>
<comment type="caution">
    <text evidence="2">The sequence shown here is derived from an EMBL/GenBank/DDBJ whole genome shotgun (WGS) entry which is preliminary data.</text>
</comment>
<evidence type="ECO:0000313" key="2">
    <source>
        <dbReference type="EMBL" id="PHH77759.1"/>
    </source>
</evidence>
<protein>
    <submittedName>
        <fullName evidence="2">Uncharacterized protein</fullName>
    </submittedName>
</protein>
<evidence type="ECO:0000256" key="1">
    <source>
        <dbReference type="SAM" id="MobiDB-lite"/>
    </source>
</evidence>
<dbReference type="STRING" id="2004952.A0A2C5XPY6"/>
<feature type="region of interest" description="Disordered" evidence="1">
    <location>
        <begin position="213"/>
        <end position="287"/>
    </location>
</feature>
<reference evidence="2 3" key="1">
    <citation type="submission" date="2017-06" db="EMBL/GenBank/DDBJ databases">
        <title>Ant-infecting Ophiocordyceps genomes reveal a high diversity of potential behavioral manipulation genes and a possible major role for enterotoxins.</title>
        <authorList>
            <person name="De Bekker C."/>
            <person name="Evans H.C."/>
            <person name="Brachmann A."/>
            <person name="Hughes D.P."/>
        </authorList>
    </citation>
    <scope>NUCLEOTIDE SEQUENCE [LARGE SCALE GENOMIC DNA]</scope>
    <source>
        <strain evidence="2 3">Map16</strain>
    </source>
</reference>
<feature type="compositionally biased region" description="Pro residues" evidence="1">
    <location>
        <begin position="9"/>
        <end position="18"/>
    </location>
</feature>
<feature type="region of interest" description="Disordered" evidence="1">
    <location>
        <begin position="1"/>
        <end position="25"/>
    </location>
</feature>
<accession>A0A2C5XPY6</accession>
<feature type="compositionally biased region" description="Pro residues" evidence="1">
    <location>
        <begin position="257"/>
        <end position="269"/>
    </location>
</feature>
<dbReference type="Proteomes" id="UP000226431">
    <property type="component" value="Unassembled WGS sequence"/>
</dbReference>
<organism evidence="2 3">
    <name type="scientific">Ophiocordyceps camponoti-rufipedis</name>
    <dbReference type="NCBI Taxonomy" id="2004952"/>
    <lineage>
        <taxon>Eukaryota</taxon>
        <taxon>Fungi</taxon>
        <taxon>Dikarya</taxon>
        <taxon>Ascomycota</taxon>
        <taxon>Pezizomycotina</taxon>
        <taxon>Sordariomycetes</taxon>
        <taxon>Hypocreomycetidae</taxon>
        <taxon>Hypocreales</taxon>
        <taxon>Ophiocordycipitaceae</taxon>
        <taxon>Ophiocordyceps</taxon>
    </lineage>
</organism>